<feature type="compositionally biased region" description="Acidic residues" evidence="1">
    <location>
        <begin position="13"/>
        <end position="33"/>
    </location>
</feature>
<gene>
    <name evidence="2" type="ORF">BCR39DRAFT_576619</name>
</gene>
<proteinExistence type="predicted"/>
<comment type="caution">
    <text evidence="2">The sequence shown here is derived from an EMBL/GenBank/DDBJ whole genome shotgun (WGS) entry which is preliminary data.</text>
</comment>
<dbReference type="AlphaFoldDB" id="A0A1Y2B0H4"/>
<keyword evidence="3" id="KW-1185">Reference proteome</keyword>
<evidence type="ECO:0000256" key="1">
    <source>
        <dbReference type="SAM" id="MobiDB-lite"/>
    </source>
</evidence>
<feature type="region of interest" description="Disordered" evidence="1">
    <location>
        <begin position="1"/>
        <end position="49"/>
    </location>
</feature>
<sequence length="281" mass="31743">MSNDMTERVWTESDSDSDLWTESGYDEDDDEEQGWTASDVAPDSDGDLNLIDTRSQGSDESLSALIEEIYPIDGINAFESSGRSPIPWVNDRRDEEEGNFDVVLYNRDDRVRATECTEEEFRQIALTTVMDEVNTAIQSRLTLIPNGLDVYQIRLQSFLAFWRHQDNVRERLNELPGETTGVSTAGENIFLDRLQVLGVQYTFNRADRVGETEIHGSEISVWTTLQLRNGAWEPFLHSDGQECTCDHYSPNSCLAAEIAAQNQRDANREENRTVSTGLSTA</sequence>
<dbReference type="EMBL" id="MCFC01000032">
    <property type="protein sequence ID" value="ORY28322.1"/>
    <property type="molecule type" value="Genomic_DNA"/>
</dbReference>
<accession>A0A1Y2B0H4</accession>
<protein>
    <submittedName>
        <fullName evidence="2">Uncharacterized protein</fullName>
    </submittedName>
</protein>
<name>A0A1Y2B0H4_9TREE</name>
<dbReference type="InParanoid" id="A0A1Y2B0H4"/>
<evidence type="ECO:0000313" key="3">
    <source>
        <dbReference type="Proteomes" id="UP000193986"/>
    </source>
</evidence>
<evidence type="ECO:0000313" key="2">
    <source>
        <dbReference type="EMBL" id="ORY28322.1"/>
    </source>
</evidence>
<dbReference type="Proteomes" id="UP000193986">
    <property type="component" value="Unassembled WGS sequence"/>
</dbReference>
<reference evidence="2 3" key="1">
    <citation type="submission" date="2016-07" db="EMBL/GenBank/DDBJ databases">
        <title>Pervasive Adenine N6-methylation of Active Genes in Fungi.</title>
        <authorList>
            <consortium name="DOE Joint Genome Institute"/>
            <person name="Mondo S.J."/>
            <person name="Dannebaum R.O."/>
            <person name="Kuo R.C."/>
            <person name="Labutti K."/>
            <person name="Haridas S."/>
            <person name="Kuo A."/>
            <person name="Salamov A."/>
            <person name="Ahrendt S.R."/>
            <person name="Lipzen A."/>
            <person name="Sullivan W."/>
            <person name="Andreopoulos W.B."/>
            <person name="Clum A."/>
            <person name="Lindquist E."/>
            <person name="Daum C."/>
            <person name="Ramamoorthy G.K."/>
            <person name="Gryganskyi A."/>
            <person name="Culley D."/>
            <person name="Magnuson J.K."/>
            <person name="James T.Y."/>
            <person name="O'Malley M.A."/>
            <person name="Stajich J.E."/>
            <person name="Spatafora J.W."/>
            <person name="Visel A."/>
            <person name="Grigoriev I.V."/>
        </authorList>
    </citation>
    <scope>NUCLEOTIDE SEQUENCE [LARGE SCALE GENOMIC DNA]</scope>
    <source>
        <strain evidence="2 3">68-887.2</strain>
    </source>
</reference>
<feature type="compositionally biased region" description="Basic and acidic residues" evidence="1">
    <location>
        <begin position="1"/>
        <end position="11"/>
    </location>
</feature>
<organism evidence="2 3">
    <name type="scientific">Naematelia encephala</name>
    <dbReference type="NCBI Taxonomy" id="71784"/>
    <lineage>
        <taxon>Eukaryota</taxon>
        <taxon>Fungi</taxon>
        <taxon>Dikarya</taxon>
        <taxon>Basidiomycota</taxon>
        <taxon>Agaricomycotina</taxon>
        <taxon>Tremellomycetes</taxon>
        <taxon>Tremellales</taxon>
        <taxon>Naemateliaceae</taxon>
        <taxon>Naematelia</taxon>
    </lineage>
</organism>